<dbReference type="InterPro" id="IPR027417">
    <property type="entry name" value="P-loop_NTPase"/>
</dbReference>
<organism evidence="1 2">
    <name type="scientific">Lentzea jiangxiensis</name>
    <dbReference type="NCBI Taxonomy" id="641025"/>
    <lineage>
        <taxon>Bacteria</taxon>
        <taxon>Bacillati</taxon>
        <taxon>Actinomycetota</taxon>
        <taxon>Actinomycetes</taxon>
        <taxon>Pseudonocardiales</taxon>
        <taxon>Pseudonocardiaceae</taxon>
        <taxon>Lentzea</taxon>
    </lineage>
</organism>
<dbReference type="AlphaFoldDB" id="A0A1H0X4E9"/>
<reference evidence="2" key="1">
    <citation type="submission" date="2016-10" db="EMBL/GenBank/DDBJ databases">
        <authorList>
            <person name="Varghese N."/>
            <person name="Submissions S."/>
        </authorList>
    </citation>
    <scope>NUCLEOTIDE SEQUENCE [LARGE SCALE GENOMIC DNA]</scope>
    <source>
        <strain evidence="2">CGMCC 4.6609</strain>
    </source>
</reference>
<keyword evidence="2" id="KW-1185">Reference proteome</keyword>
<evidence type="ECO:0000313" key="2">
    <source>
        <dbReference type="Proteomes" id="UP000199691"/>
    </source>
</evidence>
<name>A0A1H0X4E9_9PSEU</name>
<gene>
    <name evidence="1" type="ORF">SAMN05421507_13416</name>
</gene>
<dbReference type="Proteomes" id="UP000199691">
    <property type="component" value="Unassembled WGS sequence"/>
</dbReference>
<dbReference type="Gene3D" id="3.40.50.300">
    <property type="entry name" value="P-loop containing nucleotide triphosphate hydrolases"/>
    <property type="match status" value="2"/>
</dbReference>
<dbReference type="EMBL" id="FNIX01000034">
    <property type="protein sequence ID" value="SDP97827.1"/>
    <property type="molecule type" value="Genomic_DNA"/>
</dbReference>
<sequence length="432" mass="46627">MSTTTRQAEALNLALSSPPTSNRGLIVGTDLLSGQLVVHDPFVAYEDKVISSVNVAVVGDVGKGKSSLLKTWGCIRQLLLNDRRVVVLDKKLQAGCGEYTSLARYLGAPSIRFSVDGTGSRLNLLDPVIALGGEQLADTGHPLETIERPTGQMMLLRAVLSEALGRPVSEREGKALRLALVAATRDARDRGRIAVIGDVVHHLIHPSAAQAETQARSVSELQEWGLDPAYALERMIQEDLAGLVDAETSSEVHLDHPSGITHIDISALPVDGPALRVVMALINTWQTNMLASRSRRAAQTVNIIEEGWHVAEGSIGKVFRRNVKLSRGLGLATMTGIHHLADFAQTSPAWSLLQEAETRFIFGQGSYDDARACVELYNLPPGSEETIMTLEQGTCLLQVGSRDPILVRHERSAREIALTDTDGTLTGTAHRS</sequence>
<dbReference type="SUPFAM" id="SSF52540">
    <property type="entry name" value="P-loop containing nucleoside triphosphate hydrolases"/>
    <property type="match status" value="1"/>
</dbReference>
<dbReference type="RefSeq" id="WP_176960189.1">
    <property type="nucleotide sequence ID" value="NZ_FNIX01000034.1"/>
</dbReference>
<dbReference type="STRING" id="641025.SAMN05421507_13416"/>
<evidence type="ECO:0000313" key="1">
    <source>
        <dbReference type="EMBL" id="SDP97827.1"/>
    </source>
</evidence>
<proteinExistence type="predicted"/>
<accession>A0A1H0X4E9</accession>
<protein>
    <submittedName>
        <fullName evidence="1">AAA-like domain-containing protein</fullName>
    </submittedName>
</protein>